<keyword evidence="2" id="KW-1185">Reference proteome</keyword>
<reference evidence="1 2" key="1">
    <citation type="journal article" date="2013" name="Genome Announc.">
        <title>Draft Genome Sequences of Mycoplasma auris and Mycoplasma yeatsii, Two Species of the Ear Canal of Caprinae.</title>
        <authorList>
            <person name="Dordet-Frisoni E."/>
            <person name="Baranowski E."/>
            <person name="Barre A."/>
            <person name="Blanchard A."/>
            <person name="Breton M."/>
            <person name="Couture C."/>
            <person name="Dupuy V."/>
            <person name="Gaurivaud P."/>
            <person name="Jacob D."/>
            <person name="Lemaitre C."/>
            <person name="Manso-Silvan L."/>
            <person name="Nikolski M."/>
            <person name="Nouvel L.X."/>
            <person name="Poumarat F."/>
            <person name="Sirand-Pugnet P."/>
            <person name="Thebault P."/>
            <person name="Theil S."/>
            <person name="Thiaucourt F."/>
            <person name="Citti C."/>
            <person name="Tardy F."/>
        </authorList>
    </citation>
    <scope>NUCLEOTIDE SEQUENCE [LARGE SCALE GENOMIC DNA]</scope>
    <source>
        <strain evidence="1 2">15026</strain>
    </source>
</reference>
<evidence type="ECO:0000313" key="2">
    <source>
        <dbReference type="Proteomes" id="UP000013131"/>
    </source>
</evidence>
<accession>N9VCM3</accession>
<dbReference type="EMBL" id="AORI01000005">
    <property type="protein sequence ID" value="ENY69146.1"/>
    <property type="molecule type" value="Genomic_DNA"/>
</dbReference>
<dbReference type="RefSeq" id="WP_004423734.1">
    <property type="nucleotide sequence ID" value="NZ_AORI01000005.1"/>
</dbReference>
<dbReference type="PATRIC" id="fig|1188233.3.peg.190"/>
<dbReference type="OrthoDB" id="9999394at2"/>
<dbReference type="AlphaFoldDB" id="N9VCM3"/>
<comment type="caution">
    <text evidence="1">The sequence shown here is derived from an EMBL/GenBank/DDBJ whole genome shotgun (WGS) entry which is preliminary data.</text>
</comment>
<dbReference type="NCBIfam" id="NF045879">
    <property type="entry name" value="ICE_Mbov_0392"/>
    <property type="match status" value="1"/>
</dbReference>
<dbReference type="Proteomes" id="UP000013131">
    <property type="component" value="Unassembled WGS sequence"/>
</dbReference>
<sequence>MRITTKQAKDIFLNQIRQMNDNDIYLLFRFFILSKKESEKIEYLYDFCFYLKEIQKIVINLNTNWKEKVLDELFSQNISIFKLEIVYNFLIWLNSNNISYTYSKNEEVLNIGYSIKDFCYENNIYSHNHLEFLINEDLKLYGWKSKWIILIPQILTFKSDSYVWYNKEKHSLIELSLLELQNTYKNWLLALDFEKIIY</sequence>
<evidence type="ECO:0000313" key="1">
    <source>
        <dbReference type="EMBL" id="ENY69146.1"/>
    </source>
</evidence>
<name>N9VCM3_9BACT</name>
<gene>
    <name evidence="1" type="ORF">MAU_1880</name>
</gene>
<organism evidence="1 2">
    <name type="scientific">Metamycoplasma auris 15026</name>
    <dbReference type="NCBI Taxonomy" id="1188233"/>
    <lineage>
        <taxon>Bacteria</taxon>
        <taxon>Bacillati</taxon>
        <taxon>Mycoplasmatota</taxon>
        <taxon>Mycoplasmoidales</taxon>
        <taxon>Metamycoplasmataceae</taxon>
        <taxon>Metamycoplasma</taxon>
    </lineage>
</organism>
<dbReference type="eggNOG" id="ENOG5030NNE">
    <property type="taxonomic scope" value="Bacteria"/>
</dbReference>
<protein>
    <submittedName>
        <fullName evidence="1">Uncharacterized protein</fullName>
    </submittedName>
</protein>
<proteinExistence type="predicted"/>